<dbReference type="Gene3D" id="2.60.120.10">
    <property type="entry name" value="Jelly Rolls"/>
    <property type="match status" value="1"/>
</dbReference>
<accession>A0A2R2MPM5</accession>
<gene>
    <name evidence="2" type="primary">LOC106165936</name>
</gene>
<proteinExistence type="predicted"/>
<dbReference type="OrthoDB" id="47172at2759"/>
<sequence>MATAEVPSDGRKPHEKKESGYYTSQMFDYFFDTEDIPCLNASTQSSKVDQFIASERPVLMTNTDLVKTALHWDLNYLEQHLGDGDFTVYTSDNDKFLYHDEKKMEAVTNFKPPTKRREMKFPEFVSKIKSWKKGSEKQVKISNHFPQEEILCYMYLYFLYSHTLYSGPMHSLLVTEF</sequence>
<organism evidence="1 2">
    <name type="scientific">Lingula anatina</name>
    <name type="common">Brachiopod</name>
    <name type="synonym">Lingula unguis</name>
    <dbReference type="NCBI Taxonomy" id="7574"/>
    <lineage>
        <taxon>Eukaryota</taxon>
        <taxon>Metazoa</taxon>
        <taxon>Spiralia</taxon>
        <taxon>Lophotrochozoa</taxon>
        <taxon>Brachiopoda</taxon>
        <taxon>Linguliformea</taxon>
        <taxon>Lingulata</taxon>
        <taxon>Lingulida</taxon>
        <taxon>Linguloidea</taxon>
        <taxon>Lingulidae</taxon>
        <taxon>Lingula</taxon>
    </lineage>
</organism>
<dbReference type="InParanoid" id="A0A2R2MPM5"/>
<dbReference type="KEGG" id="lak:106165936"/>
<evidence type="ECO:0000313" key="1">
    <source>
        <dbReference type="Proteomes" id="UP000085678"/>
    </source>
</evidence>
<evidence type="ECO:0000313" key="2">
    <source>
        <dbReference type="RefSeq" id="XP_023932189.1"/>
    </source>
</evidence>
<keyword evidence="1" id="KW-1185">Reference proteome</keyword>
<name>A0A2R2MPM5_LINAN</name>
<protein>
    <submittedName>
        <fullName evidence="2">Hypoxia-inducible factor 1-alpha inhibitor-like</fullName>
    </submittedName>
</protein>
<dbReference type="InterPro" id="IPR014710">
    <property type="entry name" value="RmlC-like_jellyroll"/>
</dbReference>
<reference evidence="2" key="1">
    <citation type="submission" date="2025-08" db="UniProtKB">
        <authorList>
            <consortium name="RefSeq"/>
        </authorList>
    </citation>
    <scope>IDENTIFICATION</scope>
    <source>
        <tissue evidence="2">Gonads</tissue>
    </source>
</reference>
<dbReference type="SUPFAM" id="SSF51197">
    <property type="entry name" value="Clavaminate synthase-like"/>
    <property type="match status" value="1"/>
</dbReference>
<dbReference type="Proteomes" id="UP000085678">
    <property type="component" value="Unplaced"/>
</dbReference>
<dbReference type="STRING" id="7574.A0A2R2MPM5"/>
<dbReference type="RefSeq" id="XP_023932189.1">
    <property type="nucleotide sequence ID" value="XM_024076421.1"/>
</dbReference>
<dbReference type="AlphaFoldDB" id="A0A2R2MPM5"/>
<dbReference type="GeneID" id="106165936"/>